<reference evidence="1 2" key="1">
    <citation type="submission" date="2020-05" db="EMBL/GenBank/DDBJ databases">
        <title>Identification and distribution of gene clusters putatively required for synthesis of sphingolipid metabolism inhibitors in phylogenetically diverse species of the filamentous fungus Fusarium.</title>
        <authorList>
            <person name="Kim H.-S."/>
            <person name="Busman M."/>
            <person name="Brown D.W."/>
            <person name="Divon H."/>
            <person name="Uhlig S."/>
            <person name="Proctor R.H."/>
        </authorList>
    </citation>
    <scope>NUCLEOTIDE SEQUENCE [LARGE SCALE GENOMIC DNA]</scope>
    <source>
        <strain evidence="1 2">NRRL 25196</strain>
    </source>
</reference>
<keyword evidence="2" id="KW-1185">Reference proteome</keyword>
<organism evidence="1 2">
    <name type="scientific">Fusarium napiforme</name>
    <dbReference type="NCBI Taxonomy" id="42672"/>
    <lineage>
        <taxon>Eukaryota</taxon>
        <taxon>Fungi</taxon>
        <taxon>Dikarya</taxon>
        <taxon>Ascomycota</taxon>
        <taxon>Pezizomycotina</taxon>
        <taxon>Sordariomycetes</taxon>
        <taxon>Hypocreomycetidae</taxon>
        <taxon>Hypocreales</taxon>
        <taxon>Nectriaceae</taxon>
        <taxon>Fusarium</taxon>
        <taxon>Fusarium fujikuroi species complex</taxon>
    </lineage>
</organism>
<dbReference type="AlphaFoldDB" id="A0A8H5J0I3"/>
<gene>
    <name evidence="1" type="ORF">FNAPI_8786</name>
</gene>
<dbReference type="EMBL" id="JAAOAO010000343">
    <property type="protein sequence ID" value="KAF5546628.1"/>
    <property type="molecule type" value="Genomic_DNA"/>
</dbReference>
<sequence>MRTISPLEKLPDLRSFISASPIFLQWYLAYRQPVLKPITELLKAAYHGDASFNPDAIRGVQLRLQAHRFPYLDPDEIEGRVYRVAVSKSLTEKEWSGSLPFLCELFEQRQDADTLISEYAAYAWDNILGEARLRSQRDPSFTWLPEFDQPLVLAPSEIIRFEEGFLAYDYHRHDIYHDMGILDGYLRPGISDLESLSEIRWCLPQFQSVFYFVYVKYRELMHRVDWEIRGRGALNGSLSRERDTRVCQFLGRTKYQEHRCVVFLSIQGYTLLRNLRRMDQAHVRHFIMNTFLWVMLRDAKGYLPPEERFLRDIQRHELLIESPLEPMYEPWTRARYFWGGARVAKIYGNQR</sequence>
<protein>
    <submittedName>
        <fullName evidence="1">Uncharacterized protein</fullName>
    </submittedName>
</protein>
<evidence type="ECO:0000313" key="1">
    <source>
        <dbReference type="EMBL" id="KAF5546628.1"/>
    </source>
</evidence>
<proteinExistence type="predicted"/>
<comment type="caution">
    <text evidence="1">The sequence shown here is derived from an EMBL/GenBank/DDBJ whole genome shotgun (WGS) entry which is preliminary data.</text>
</comment>
<evidence type="ECO:0000313" key="2">
    <source>
        <dbReference type="Proteomes" id="UP000574317"/>
    </source>
</evidence>
<accession>A0A8H5J0I3</accession>
<dbReference type="Proteomes" id="UP000574317">
    <property type="component" value="Unassembled WGS sequence"/>
</dbReference>
<name>A0A8H5J0I3_9HYPO</name>